<organism evidence="1 2">
    <name type="scientific">Pseudoglutamicibacter albus DNF00011</name>
    <dbReference type="NCBI Taxonomy" id="1401063"/>
    <lineage>
        <taxon>Bacteria</taxon>
        <taxon>Bacillati</taxon>
        <taxon>Actinomycetota</taxon>
        <taxon>Actinomycetes</taxon>
        <taxon>Micrococcales</taxon>
        <taxon>Micrococcaceae</taxon>
        <taxon>Pseudoglutamicibacter</taxon>
    </lineage>
</organism>
<evidence type="ECO:0000313" key="2">
    <source>
        <dbReference type="Proteomes" id="UP000053528"/>
    </source>
</evidence>
<dbReference type="Proteomes" id="UP000053528">
    <property type="component" value="Unassembled WGS sequence"/>
</dbReference>
<protein>
    <submittedName>
        <fullName evidence="1">Uncharacterized protein</fullName>
    </submittedName>
</protein>
<comment type="caution">
    <text evidence="1">The sequence shown here is derived from an EMBL/GenBank/DDBJ whole genome shotgun (WGS) entry which is preliminary data.</text>
</comment>
<reference evidence="1 2" key="1">
    <citation type="submission" date="2014-07" db="EMBL/GenBank/DDBJ databases">
        <authorList>
            <person name="McCorrison J."/>
            <person name="Sanka R."/>
            <person name="Torralba M."/>
            <person name="Gillis M."/>
            <person name="Haft D.H."/>
            <person name="Methe B."/>
            <person name="Sutton G."/>
            <person name="Nelson K.E."/>
        </authorList>
    </citation>
    <scope>NUCLEOTIDE SEQUENCE [LARGE SCALE GENOMIC DNA]</scope>
    <source>
        <strain evidence="1 2">DNF00011</strain>
    </source>
</reference>
<dbReference type="AlphaFoldDB" id="A0A095ZTA7"/>
<gene>
    <name evidence="1" type="ORF">HMPREF2128_00235</name>
</gene>
<proteinExistence type="predicted"/>
<dbReference type="EMBL" id="JRNH01000001">
    <property type="protein sequence ID" value="KGF21767.1"/>
    <property type="molecule type" value="Genomic_DNA"/>
</dbReference>
<accession>A0A095ZTA7</accession>
<evidence type="ECO:0000313" key="1">
    <source>
        <dbReference type="EMBL" id="KGF21767.1"/>
    </source>
</evidence>
<sequence length="70" mass="7702">MEQHARGSLVNVLCCRDQHDPGVFERDMDRDIIGSVTCQAVNLVHDAIGHVVGFDVLDHPHQFRAVGLPG</sequence>
<name>A0A095ZTA7_9MICC</name>